<evidence type="ECO:0000256" key="1">
    <source>
        <dbReference type="SAM" id="MobiDB-lite"/>
    </source>
</evidence>
<protein>
    <submittedName>
        <fullName evidence="2">Uncharacterized protein</fullName>
    </submittedName>
</protein>
<proteinExistence type="predicted"/>
<feature type="region of interest" description="Disordered" evidence="1">
    <location>
        <begin position="653"/>
        <end position="709"/>
    </location>
</feature>
<reference evidence="2" key="1">
    <citation type="journal article" date="2019" name="Philos. Trans. R. Soc. Lond., B, Biol. Sci.">
        <title>Targeted metagenomic recovery of four divergent viruses reveals shared and distinctive characteristics of giant viruses of marine eukaryotes.</title>
        <authorList>
            <person name="Needham D.M."/>
            <person name="Poirier C."/>
            <person name="Hehenberger E."/>
            <person name="Jimenez V."/>
            <person name="Swalwell J.E."/>
            <person name="Santoro A.E."/>
            <person name="Worden A.Z."/>
        </authorList>
    </citation>
    <scope>NUCLEOTIDE SEQUENCE</scope>
    <source>
        <strain evidence="2">OPacV-421</strain>
    </source>
</reference>
<evidence type="ECO:0000313" key="2">
    <source>
        <dbReference type="EMBL" id="QFG74848.1"/>
    </source>
</evidence>
<organism evidence="2">
    <name type="scientific">Megaviridae environmental sample</name>
    <dbReference type="NCBI Taxonomy" id="1737588"/>
    <lineage>
        <taxon>Viruses</taxon>
        <taxon>Varidnaviria</taxon>
        <taxon>Bamfordvirae</taxon>
        <taxon>Nucleocytoviricota</taxon>
        <taxon>Megaviricetes</taxon>
        <taxon>Imitervirales</taxon>
        <taxon>Mimiviridae</taxon>
        <taxon>environmental samples</taxon>
    </lineage>
</organism>
<accession>A0A5J6VLQ9</accession>
<feature type="compositionally biased region" description="Acidic residues" evidence="1">
    <location>
        <begin position="670"/>
        <end position="691"/>
    </location>
</feature>
<feature type="compositionally biased region" description="Acidic residues" evidence="1">
    <location>
        <begin position="653"/>
        <end position="663"/>
    </location>
</feature>
<sequence length="1754" mass="207145">MSKYFKVIYLINDKEHRSKIKKVVVFTSITTSDKLNRLLHEKDKALSFFSKSEIDYILKHKIKIEAAGIDIYIDDTIEDVKKKIILHNNDIIYEEIYLFYKKVITFDLVDFYHSVSQYEKLDITNGRLCQALVNYDNIDVSSIEKKDIYEYEDLLDITFDKQGVLKKEMLGQHIVLNKLEYNYIVNPYECIIEDKTLDEDVIETNNRGLLLDEYNIFNKTLYLVLGSDILQTNPSPYIIDLYFPFLKTKQLTTHDTLTLYKEQNKVPISDIFKKNIENSRVLCEIGDTDSRFNVMGFTYFSIKLIEKVSYLLPLEIIFRRLNSSKDLPFIKYVNSYKREDLYRLYSEDMTSEKEKIPYLNKAIIFKLKKMFTKTNTIGMYLNDNIVCELDKKGNLLIKLQFKELTDIESIVSIIRERVNPIIKRLNKIVIESGYKLNLFEDMTKENIELLDCKYKLLTKIKYEMKIKHYIACMSNLFSVFEDKQSIHMRYKKVKYFNEMSAKEAHIIELINKQVSRYDILTSVSNNFNISLEKAENDYIDLLSTLELEDNYKKNASLRLKINPGINIHITKLRGEENNVMVEISNISNLHYIDILFKLLSGVINITEHNVDSKHTAFIEACNKKKVKKQVEKTIVEDIKIKSEDQEDMVDLFEDEDDNSDNDEFTSFFLQDEDEDEDDEDDEDDGEGEDDGVHDFLGGSETDKETFQEDLSKVKLKNPNYFEDRLHKREPKLFLKKVSKGYKAYSRLCPSNVKRQPVILTEKEKEKIDKEHPGSYSHAIKYGTNQKKPYYYICPRYWCMTDNTSLTRKEVEDGECGGLDAVVDENATELKDKTIVEFNHKKEHTDGKTNQYYEHHPGFLDRKSHPDDYCVPCCFKKWDQKKQIEKREDCANDLIEKKEKTMKKEKQIETYILGLDKFPLEKNRWGELPLSVQIFLKVDQKQCKVDKNTIKEQTTCLFRYGVEKNRTQSFIACIADIYHKIHNIEHNHISIKEMKQIIIDAISIDTFVTYQNGNLIEQFYKKKDIQIDHYKEFSMYKKLFKKNKRLLEKIICAFEQFKLFLLDDDIVIDHEYLWDMISFKNEKLIKQGLNLIILEITDYDGTDDINLICPTNAYSSLFYSSDKPYFILLKYNEYYEPIYAYTINQTTYDIKKLFKEKENSIKNFNGVIANIKNLVNRECIPEKTKVKEYKFKHNINAELTIFELKKIDKLTIRQLVVNNNGKVIGIEVIYNNLIGLIPCYPSNILHNYAFINVYDMNYLTYKDTIDFLNQINKLTHGKLSCKPIIKVIESGLMVGVLTEGNSFVRLANPEERKEDELEEIVEADYYKIDNIAQEKDNMSEDLFFIKKIALESTFYTLFRNIVRIEINKFEHRHIKHKMIRLITSYDNSYVEKTSIIKKELNIMVKDKVEFFEYDDKTLKTLEAIGFCNKETNYCLKIREDEYKLLLPLTNLINKENNKELYFNRISDEIVRYKKNQVFMFNMEVYTLIHNSEYNLNENELLLLSSVLTQEYFANLIPEYSNKYITSDVFDKTNPHMFKKQKKIKDVDTNKLKIEEVECSTNIKQLIQGKLGKLFKQYTQKQYDKTSQCTFRLILDLENTYRPIQSLKQIVLNYLKKIDIKKVIKLLKDDKKDSTIKKIKQNQLTLDDYILSSSYYLTLIDLWILANALELPIVLLSGTTFKETKTPVLVLYKDINKNYVFLVKISAKSVNIPQYNVILNEEKDVKHTINKLSIEIREFIKTNDTQLTLEDYIQSL</sequence>
<name>A0A5J6VLQ9_9VIRU</name>
<feature type="compositionally biased region" description="Basic and acidic residues" evidence="1">
    <location>
        <begin position="700"/>
        <end position="709"/>
    </location>
</feature>
<dbReference type="EMBL" id="MN448294">
    <property type="protein sequence ID" value="QFG74848.1"/>
    <property type="molecule type" value="Genomic_DNA"/>
</dbReference>